<keyword evidence="8" id="KW-1185">Reference proteome</keyword>
<dbReference type="CDD" id="cd16343">
    <property type="entry name" value="LMWPTP"/>
    <property type="match status" value="1"/>
</dbReference>
<dbReference type="InterPro" id="IPR017867">
    <property type="entry name" value="Tyr_phospatase_low_mol_wt"/>
</dbReference>
<keyword evidence="4" id="KW-0904">Protein phosphatase</keyword>
<evidence type="ECO:0000256" key="4">
    <source>
        <dbReference type="ARBA" id="ARBA00022912"/>
    </source>
</evidence>
<dbReference type="SUPFAM" id="SSF52788">
    <property type="entry name" value="Phosphotyrosine protein phosphatases I"/>
    <property type="match status" value="1"/>
</dbReference>
<dbReference type="PRINTS" id="PR00719">
    <property type="entry name" value="LMWPTPASE"/>
</dbReference>
<feature type="active site" evidence="5">
    <location>
        <position position="18"/>
    </location>
</feature>
<dbReference type="InterPro" id="IPR023485">
    <property type="entry name" value="Ptyr_pPase"/>
</dbReference>
<evidence type="ECO:0000256" key="5">
    <source>
        <dbReference type="PIRSR" id="PIRSR617867-1"/>
    </source>
</evidence>
<protein>
    <recommendedName>
        <fullName evidence="2">protein-tyrosine-phosphatase</fullName>
        <ecNumber evidence="2">3.1.3.48</ecNumber>
    </recommendedName>
</protein>
<keyword evidence="3" id="KW-0378">Hydrolase</keyword>
<dbReference type="Pfam" id="PF01451">
    <property type="entry name" value="LMWPc"/>
    <property type="match status" value="1"/>
</dbReference>
<evidence type="ECO:0000313" key="8">
    <source>
        <dbReference type="Proteomes" id="UP000094165"/>
    </source>
</evidence>
<proteinExistence type="inferred from homology"/>
<name>A0A1E5CMP1_9VIBR</name>
<feature type="domain" description="Phosphotyrosine protein phosphatase I" evidence="6">
    <location>
        <begin position="6"/>
        <end position="152"/>
    </location>
</feature>
<dbReference type="SMART" id="SM00226">
    <property type="entry name" value="LMWPc"/>
    <property type="match status" value="1"/>
</dbReference>
<dbReference type="InterPro" id="IPR050438">
    <property type="entry name" value="LMW_PTPase"/>
</dbReference>
<evidence type="ECO:0000256" key="3">
    <source>
        <dbReference type="ARBA" id="ARBA00022801"/>
    </source>
</evidence>
<evidence type="ECO:0000313" key="7">
    <source>
        <dbReference type="EMBL" id="OEE71100.1"/>
    </source>
</evidence>
<accession>A0A1E5CMP1</accession>
<reference evidence="7 8" key="1">
    <citation type="journal article" date="2012" name="Science">
        <title>Ecological populations of bacteria act as socially cohesive units of antibiotic production and resistance.</title>
        <authorList>
            <person name="Cordero O.X."/>
            <person name="Wildschutte H."/>
            <person name="Kirkup B."/>
            <person name="Proehl S."/>
            <person name="Ngo L."/>
            <person name="Hussain F."/>
            <person name="Le Roux F."/>
            <person name="Mincer T."/>
            <person name="Polz M.F."/>
        </authorList>
    </citation>
    <scope>NUCLEOTIDE SEQUENCE [LARGE SCALE GENOMIC DNA]</scope>
    <source>
        <strain evidence="7 8">FF-238</strain>
    </source>
</reference>
<evidence type="ECO:0000256" key="1">
    <source>
        <dbReference type="ARBA" id="ARBA00011063"/>
    </source>
</evidence>
<comment type="caution">
    <text evidence="7">The sequence shown here is derived from an EMBL/GenBank/DDBJ whole genome shotgun (WGS) entry which is preliminary data.</text>
</comment>
<evidence type="ECO:0000256" key="2">
    <source>
        <dbReference type="ARBA" id="ARBA00013064"/>
    </source>
</evidence>
<dbReference type="EMBL" id="AJYW02000298">
    <property type="protein sequence ID" value="OEE71100.1"/>
    <property type="molecule type" value="Genomic_DNA"/>
</dbReference>
<dbReference type="Proteomes" id="UP000094165">
    <property type="component" value="Unassembled WGS sequence"/>
</dbReference>
<dbReference type="PANTHER" id="PTHR11717:SF7">
    <property type="entry name" value="LOW MOLECULAR WEIGHT PHOSPHOTYROSINE PROTEIN PHOSPHATASE"/>
    <property type="match status" value="1"/>
</dbReference>
<dbReference type="AlphaFoldDB" id="A0A1E5CMP1"/>
<dbReference type="PANTHER" id="PTHR11717">
    <property type="entry name" value="LOW MOLECULAR WEIGHT PROTEIN TYROSINE PHOSPHATASE"/>
    <property type="match status" value="1"/>
</dbReference>
<dbReference type="InterPro" id="IPR036196">
    <property type="entry name" value="Ptyr_pPase_sf"/>
</dbReference>
<comment type="similarity">
    <text evidence="1">Belongs to the low molecular weight phosphotyrosine protein phosphatase family.</text>
</comment>
<evidence type="ECO:0000259" key="6">
    <source>
        <dbReference type="SMART" id="SM00226"/>
    </source>
</evidence>
<feature type="active site" description="Nucleophile" evidence="5">
    <location>
        <position position="12"/>
    </location>
</feature>
<dbReference type="GO" id="GO:0004725">
    <property type="term" value="F:protein tyrosine phosphatase activity"/>
    <property type="evidence" value="ECO:0007669"/>
    <property type="project" value="UniProtKB-EC"/>
</dbReference>
<gene>
    <name evidence="7" type="ORF">A130_08205</name>
</gene>
<feature type="active site" description="Proton donor" evidence="5">
    <location>
        <position position="126"/>
    </location>
</feature>
<dbReference type="RefSeq" id="WP_040887263.1">
    <property type="nucleotide sequence ID" value="NZ_AJYW02000298.1"/>
</dbReference>
<dbReference type="EC" id="3.1.3.48" evidence="2"/>
<organism evidence="7 8">
    <name type="scientific">Vibrio genomosp. F6 str. FF-238</name>
    <dbReference type="NCBI Taxonomy" id="1191298"/>
    <lineage>
        <taxon>Bacteria</taxon>
        <taxon>Pseudomonadati</taxon>
        <taxon>Pseudomonadota</taxon>
        <taxon>Gammaproteobacteria</taxon>
        <taxon>Vibrionales</taxon>
        <taxon>Vibrionaceae</taxon>
        <taxon>Vibrio</taxon>
    </lineage>
</organism>
<sequence>MERKNLSILVVCAGNICRSPMAEAVLRQKAQQRDLCWKVDSAGVLKFIQGKDPDPKAILVANSRGYNPLVSKSRRIINNDFETFDLILAVDKSTLADLFDICPFEYRYKLSLFLSHSLINETEIPDPYQGGISLFEQAFDLIDVGSEGIFNKFTA</sequence>
<dbReference type="Gene3D" id="3.40.50.2300">
    <property type="match status" value="1"/>
</dbReference>